<evidence type="ECO:0000256" key="1">
    <source>
        <dbReference type="SAM" id="Phobius"/>
    </source>
</evidence>
<organism evidence="2 3">
    <name type="scientific">Henosepilachna vigintioctopunctata</name>
    <dbReference type="NCBI Taxonomy" id="420089"/>
    <lineage>
        <taxon>Eukaryota</taxon>
        <taxon>Metazoa</taxon>
        <taxon>Ecdysozoa</taxon>
        <taxon>Arthropoda</taxon>
        <taxon>Hexapoda</taxon>
        <taxon>Insecta</taxon>
        <taxon>Pterygota</taxon>
        <taxon>Neoptera</taxon>
        <taxon>Endopterygota</taxon>
        <taxon>Coleoptera</taxon>
        <taxon>Polyphaga</taxon>
        <taxon>Cucujiformia</taxon>
        <taxon>Coccinelloidea</taxon>
        <taxon>Coccinellidae</taxon>
        <taxon>Epilachninae</taxon>
        <taxon>Epilachnini</taxon>
        <taxon>Henosepilachna</taxon>
    </lineage>
</organism>
<dbReference type="Proteomes" id="UP001431783">
    <property type="component" value="Unassembled WGS sequence"/>
</dbReference>
<keyword evidence="1" id="KW-1133">Transmembrane helix</keyword>
<comment type="caution">
    <text evidence="2">The sequence shown here is derived from an EMBL/GenBank/DDBJ whole genome shotgun (WGS) entry which is preliminary data.</text>
</comment>
<accession>A0AAW1UQT7</accession>
<feature type="transmembrane region" description="Helical" evidence="1">
    <location>
        <begin position="24"/>
        <end position="47"/>
    </location>
</feature>
<keyword evidence="3" id="KW-1185">Reference proteome</keyword>
<feature type="transmembrane region" description="Helical" evidence="1">
    <location>
        <begin position="112"/>
        <end position="131"/>
    </location>
</feature>
<evidence type="ECO:0000313" key="3">
    <source>
        <dbReference type="Proteomes" id="UP001431783"/>
    </source>
</evidence>
<keyword evidence="1" id="KW-0812">Transmembrane</keyword>
<reference evidence="2 3" key="1">
    <citation type="submission" date="2023-03" db="EMBL/GenBank/DDBJ databases">
        <title>Genome insight into feeding habits of ladybird beetles.</title>
        <authorList>
            <person name="Li H.-S."/>
            <person name="Huang Y.-H."/>
            <person name="Pang H."/>
        </authorList>
    </citation>
    <scope>NUCLEOTIDE SEQUENCE [LARGE SCALE GENOMIC DNA]</scope>
    <source>
        <strain evidence="2">SYSU_2023b</strain>
        <tissue evidence="2">Whole body</tissue>
    </source>
</reference>
<gene>
    <name evidence="2" type="ORF">WA026_013709</name>
</gene>
<feature type="transmembrane region" description="Helical" evidence="1">
    <location>
        <begin position="152"/>
        <end position="174"/>
    </location>
</feature>
<proteinExistence type="predicted"/>
<dbReference type="AlphaFoldDB" id="A0AAW1UQT7"/>
<sequence>MPRRKLIRQFQELDPNTPEEVHEIWFTVHILCMSTAAICGAITAYWFGLCLDEFDFRCFLFATFYAHSSDEEKSLIDYGDSMWNTTSNFTGENFQYDHTKWGADKECDSFQFIHICSMLSAIIWLIFLILPNRDKKKESQIFEKPHRLMFPMLVWSSIYSCVIIFANSTLFSGLEELCFNIKTSHKIQMLTLYVYLYRSNRTKCSLGRWEREFSIF</sequence>
<keyword evidence="1" id="KW-0472">Membrane</keyword>
<evidence type="ECO:0000313" key="2">
    <source>
        <dbReference type="EMBL" id="KAK9885837.1"/>
    </source>
</evidence>
<dbReference type="EMBL" id="JARQZJ010000097">
    <property type="protein sequence ID" value="KAK9885837.1"/>
    <property type="molecule type" value="Genomic_DNA"/>
</dbReference>
<name>A0AAW1UQT7_9CUCU</name>
<protein>
    <submittedName>
        <fullName evidence="2">Uncharacterized protein</fullName>
    </submittedName>
</protein>